<comment type="caution">
    <text evidence="1">The sequence shown here is derived from an EMBL/GenBank/DDBJ whole genome shotgun (WGS) entry which is preliminary data.</text>
</comment>
<dbReference type="EMBL" id="ANJA01000767">
    <property type="protein sequence ID" value="ETO82005.1"/>
    <property type="molecule type" value="Genomic_DNA"/>
</dbReference>
<gene>
    <name evidence="1" type="ORF">F444_03771</name>
</gene>
<dbReference type="AlphaFoldDB" id="A0A081ASZ4"/>
<reference evidence="1 2" key="1">
    <citation type="submission" date="2013-11" db="EMBL/GenBank/DDBJ databases">
        <title>The Genome Sequence of Phytophthora parasitica P1976.</title>
        <authorList>
            <consortium name="The Broad Institute Genomics Platform"/>
            <person name="Russ C."/>
            <person name="Tyler B."/>
            <person name="Panabieres F."/>
            <person name="Shan W."/>
            <person name="Tripathy S."/>
            <person name="Grunwald N."/>
            <person name="Machado M."/>
            <person name="Johnson C.S."/>
            <person name="Walker B."/>
            <person name="Young S."/>
            <person name="Zeng Q."/>
            <person name="Gargeya S."/>
            <person name="Fitzgerald M."/>
            <person name="Haas B."/>
            <person name="Abouelleil A."/>
            <person name="Allen A.W."/>
            <person name="Alvarado L."/>
            <person name="Arachchi H.M."/>
            <person name="Berlin A.M."/>
            <person name="Chapman S.B."/>
            <person name="Gainer-Dewar J."/>
            <person name="Goldberg J."/>
            <person name="Griggs A."/>
            <person name="Gujja S."/>
            <person name="Hansen M."/>
            <person name="Howarth C."/>
            <person name="Imamovic A."/>
            <person name="Ireland A."/>
            <person name="Larimer J."/>
            <person name="McCowan C."/>
            <person name="Murphy C."/>
            <person name="Pearson M."/>
            <person name="Poon T.W."/>
            <person name="Priest M."/>
            <person name="Roberts A."/>
            <person name="Saif S."/>
            <person name="Shea T."/>
            <person name="Sisk P."/>
            <person name="Sykes S."/>
            <person name="Wortman J."/>
            <person name="Nusbaum C."/>
            <person name="Birren B."/>
        </authorList>
    </citation>
    <scope>NUCLEOTIDE SEQUENCE [LARGE SCALE GENOMIC DNA]</scope>
    <source>
        <strain evidence="1 2">P1976</strain>
    </source>
</reference>
<proteinExistence type="predicted"/>
<name>A0A081ASZ4_PHYNI</name>
<dbReference type="OrthoDB" id="119397at2759"/>
<sequence>MAASSSNLHNRTNNPLENYNRAFGDRFSVKHPSLLSFVKIAKDGAGRYVRLIEDVKHKRREPTAHAPEVEPRIPLEFNEFE</sequence>
<evidence type="ECO:0000313" key="1">
    <source>
        <dbReference type="EMBL" id="ETO82005.1"/>
    </source>
</evidence>
<organism evidence="1 2">
    <name type="scientific">Phytophthora nicotianae P1976</name>
    <dbReference type="NCBI Taxonomy" id="1317066"/>
    <lineage>
        <taxon>Eukaryota</taxon>
        <taxon>Sar</taxon>
        <taxon>Stramenopiles</taxon>
        <taxon>Oomycota</taxon>
        <taxon>Peronosporomycetes</taxon>
        <taxon>Peronosporales</taxon>
        <taxon>Peronosporaceae</taxon>
        <taxon>Phytophthora</taxon>
    </lineage>
</organism>
<protein>
    <submittedName>
        <fullName evidence="1">Uncharacterized protein</fullName>
    </submittedName>
</protein>
<evidence type="ECO:0000313" key="2">
    <source>
        <dbReference type="Proteomes" id="UP000028582"/>
    </source>
</evidence>
<dbReference type="Proteomes" id="UP000028582">
    <property type="component" value="Unassembled WGS sequence"/>
</dbReference>
<accession>A0A081ASZ4</accession>